<keyword evidence="2" id="KW-1185">Reference proteome</keyword>
<dbReference type="EMBL" id="CP040899">
    <property type="protein sequence ID" value="QDB79604.1"/>
    <property type="molecule type" value="Genomic_DNA"/>
</dbReference>
<protein>
    <submittedName>
        <fullName evidence="1">Uncharacterized protein</fullName>
    </submittedName>
</protein>
<dbReference type="RefSeq" id="WP_139948624.1">
    <property type="nucleotide sequence ID" value="NZ_CP040899.1"/>
</dbReference>
<organism evidence="1 2">
    <name type="scientific">Georgenia wutianyii</name>
    <dbReference type="NCBI Taxonomy" id="2585135"/>
    <lineage>
        <taxon>Bacteria</taxon>
        <taxon>Bacillati</taxon>
        <taxon>Actinomycetota</taxon>
        <taxon>Actinomycetes</taxon>
        <taxon>Micrococcales</taxon>
        <taxon>Bogoriellaceae</taxon>
        <taxon>Georgenia</taxon>
    </lineage>
</organism>
<reference evidence="1 2" key="1">
    <citation type="submission" date="2019-05" db="EMBL/GenBank/DDBJ databases">
        <title>Georgenia *** sp. nov., and Georgenia *** sp. nov., isolated from the intestinal contents of plateau pika (Ochotona curzoniae) in the Qinghai-Tibet plateau of China.</title>
        <authorList>
            <person name="Tian Z."/>
        </authorList>
    </citation>
    <scope>NUCLEOTIDE SEQUENCE [LARGE SCALE GENOMIC DNA]</scope>
    <source>
        <strain evidence="1 2">Z294</strain>
    </source>
</reference>
<proteinExistence type="predicted"/>
<dbReference type="Proteomes" id="UP000313948">
    <property type="component" value="Chromosome"/>
</dbReference>
<name>A0ABX5VR96_9MICO</name>
<accession>A0ABX5VR96</accession>
<evidence type="ECO:0000313" key="1">
    <source>
        <dbReference type="EMBL" id="QDB79604.1"/>
    </source>
</evidence>
<gene>
    <name evidence="1" type="ORF">FE251_09640</name>
</gene>
<sequence>MGYSTDSRMKSRLAVAALYSALDRRSDVGGCVVDIDRGSQFRSRRFVHALKRHCLGGVGAAGATAAMESVFSLLEKNVLDRRSWTTHEELRIAIVTGSSGPITAVTDRPLSAAHIEFETITTAPATQAA</sequence>
<evidence type="ECO:0000313" key="2">
    <source>
        <dbReference type="Proteomes" id="UP000313948"/>
    </source>
</evidence>